<evidence type="ECO:0000259" key="1">
    <source>
        <dbReference type="PROSITE" id="PS50075"/>
    </source>
</evidence>
<comment type="caution">
    <text evidence="2">The sequence shown here is derived from an EMBL/GenBank/DDBJ whole genome shotgun (WGS) entry which is preliminary data.</text>
</comment>
<name>A0A8J4H550_9BACL</name>
<keyword evidence="3" id="KW-1185">Reference proteome</keyword>
<dbReference type="Gene3D" id="1.10.1200.10">
    <property type="entry name" value="ACP-like"/>
    <property type="match status" value="1"/>
</dbReference>
<proteinExistence type="predicted"/>
<accession>A0A8J4H550</accession>
<reference evidence="2" key="1">
    <citation type="submission" date="2021-04" db="EMBL/GenBank/DDBJ databases">
        <title>Draft genome sequence of Xylanibacillus composti strain K13.</title>
        <authorList>
            <person name="Uke A."/>
            <person name="Chhe C."/>
            <person name="Baramee S."/>
            <person name="Kosugi A."/>
        </authorList>
    </citation>
    <scope>NUCLEOTIDE SEQUENCE</scope>
    <source>
        <strain evidence="2">K13</strain>
    </source>
</reference>
<dbReference type="AlphaFoldDB" id="A0A8J4H550"/>
<dbReference type="EMBL" id="BOVK01000020">
    <property type="protein sequence ID" value="GIQ68873.1"/>
    <property type="molecule type" value="Genomic_DNA"/>
</dbReference>
<sequence>MEIKTDAKSAAVETFIRQVCKEKMNVEVPDRVDPSHPIEQAFELDSISMFELIVNLEEEYGIRIADAEVEQVGNMNLVELASYLERRQASG</sequence>
<evidence type="ECO:0000313" key="2">
    <source>
        <dbReference type="EMBL" id="GIQ68873.1"/>
    </source>
</evidence>
<dbReference type="Proteomes" id="UP000677918">
    <property type="component" value="Unassembled WGS sequence"/>
</dbReference>
<dbReference type="SUPFAM" id="SSF47336">
    <property type="entry name" value="ACP-like"/>
    <property type="match status" value="1"/>
</dbReference>
<evidence type="ECO:0000313" key="3">
    <source>
        <dbReference type="Proteomes" id="UP000677918"/>
    </source>
</evidence>
<dbReference type="Pfam" id="PF00550">
    <property type="entry name" value="PP-binding"/>
    <property type="match status" value="1"/>
</dbReference>
<gene>
    <name evidence="2" type="ORF">XYCOK13_16970</name>
</gene>
<organism evidence="2 3">
    <name type="scientific">Xylanibacillus composti</name>
    <dbReference type="NCBI Taxonomy" id="1572762"/>
    <lineage>
        <taxon>Bacteria</taxon>
        <taxon>Bacillati</taxon>
        <taxon>Bacillota</taxon>
        <taxon>Bacilli</taxon>
        <taxon>Bacillales</taxon>
        <taxon>Paenibacillaceae</taxon>
        <taxon>Xylanibacillus</taxon>
    </lineage>
</organism>
<dbReference type="RefSeq" id="WP_213411660.1">
    <property type="nucleotide sequence ID" value="NZ_BOVK01000020.1"/>
</dbReference>
<protein>
    <recommendedName>
        <fullName evidence="1">Carrier domain-containing protein</fullName>
    </recommendedName>
</protein>
<feature type="domain" description="Carrier" evidence="1">
    <location>
        <begin position="10"/>
        <end position="88"/>
    </location>
</feature>
<dbReference type="InterPro" id="IPR009081">
    <property type="entry name" value="PP-bd_ACP"/>
</dbReference>
<dbReference type="PROSITE" id="PS50075">
    <property type="entry name" value="CARRIER"/>
    <property type="match status" value="1"/>
</dbReference>
<dbReference type="InterPro" id="IPR036736">
    <property type="entry name" value="ACP-like_sf"/>
</dbReference>